<reference evidence="2" key="1">
    <citation type="submission" date="2014-09" db="EMBL/GenBank/DDBJ databases">
        <authorList>
            <person name="Magalhaes I.L.F."/>
            <person name="Oliveira U."/>
            <person name="Santos F.R."/>
            <person name="Vidigal T.H.D.A."/>
            <person name="Brescovit A.D."/>
            <person name="Santos A.J."/>
        </authorList>
    </citation>
    <scope>NUCLEOTIDE SEQUENCE</scope>
    <source>
        <tissue evidence="2">Shoot tissue taken approximately 20 cm above the soil surface</tissue>
    </source>
</reference>
<name>A0A0A9DC89_ARUDO</name>
<feature type="region of interest" description="Disordered" evidence="1">
    <location>
        <begin position="113"/>
        <end position="156"/>
    </location>
</feature>
<feature type="region of interest" description="Disordered" evidence="1">
    <location>
        <begin position="1"/>
        <end position="60"/>
    </location>
</feature>
<feature type="compositionally biased region" description="Basic and acidic residues" evidence="1">
    <location>
        <begin position="19"/>
        <end position="28"/>
    </location>
</feature>
<dbReference type="PANTHER" id="PTHR31105:SF8">
    <property type="entry name" value="OS05G0586400 PROTEIN"/>
    <property type="match status" value="1"/>
</dbReference>
<evidence type="ECO:0000313" key="2">
    <source>
        <dbReference type="EMBL" id="JAD83270.1"/>
    </source>
</evidence>
<reference evidence="2" key="2">
    <citation type="journal article" date="2015" name="Data Brief">
        <title>Shoot transcriptome of the giant reed, Arundo donax.</title>
        <authorList>
            <person name="Barrero R.A."/>
            <person name="Guerrero F.D."/>
            <person name="Moolhuijzen P."/>
            <person name="Goolsby J.A."/>
            <person name="Tidwell J."/>
            <person name="Bellgard S.E."/>
            <person name="Bellgard M.I."/>
        </authorList>
    </citation>
    <scope>NUCLEOTIDE SEQUENCE</scope>
    <source>
        <tissue evidence="2">Shoot tissue taken approximately 20 cm above the soil surface</tissue>
    </source>
</reference>
<evidence type="ECO:0008006" key="3">
    <source>
        <dbReference type="Google" id="ProtNLM"/>
    </source>
</evidence>
<dbReference type="GO" id="GO:1900150">
    <property type="term" value="P:regulation of defense response to fungus"/>
    <property type="evidence" value="ECO:0007669"/>
    <property type="project" value="InterPro"/>
</dbReference>
<dbReference type="AlphaFoldDB" id="A0A0A9DC89"/>
<dbReference type="EMBL" id="GBRH01214625">
    <property type="protein sequence ID" value="JAD83270.1"/>
    <property type="molecule type" value="Transcribed_RNA"/>
</dbReference>
<dbReference type="InterPro" id="IPR040244">
    <property type="entry name" value="EDR4-like"/>
</dbReference>
<protein>
    <recommendedName>
        <fullName evidence="3">Extra-large G-protein-like</fullName>
    </recommendedName>
</protein>
<dbReference type="PANTHER" id="PTHR31105">
    <property type="entry name" value="EXTRA-LARGE G-PROTEIN-LIKE"/>
    <property type="match status" value="1"/>
</dbReference>
<feature type="compositionally biased region" description="Polar residues" evidence="1">
    <location>
        <begin position="116"/>
        <end position="143"/>
    </location>
</feature>
<feature type="compositionally biased region" description="Polar residues" evidence="1">
    <location>
        <begin position="43"/>
        <end position="56"/>
    </location>
</feature>
<accession>A0A0A9DC89</accession>
<evidence type="ECO:0000256" key="1">
    <source>
        <dbReference type="SAM" id="MobiDB-lite"/>
    </source>
</evidence>
<proteinExistence type="predicted"/>
<organism evidence="2">
    <name type="scientific">Arundo donax</name>
    <name type="common">Giant reed</name>
    <name type="synonym">Donax arundinaceus</name>
    <dbReference type="NCBI Taxonomy" id="35708"/>
    <lineage>
        <taxon>Eukaryota</taxon>
        <taxon>Viridiplantae</taxon>
        <taxon>Streptophyta</taxon>
        <taxon>Embryophyta</taxon>
        <taxon>Tracheophyta</taxon>
        <taxon>Spermatophyta</taxon>
        <taxon>Magnoliopsida</taxon>
        <taxon>Liliopsida</taxon>
        <taxon>Poales</taxon>
        <taxon>Poaceae</taxon>
        <taxon>PACMAD clade</taxon>
        <taxon>Arundinoideae</taxon>
        <taxon>Arundineae</taxon>
        <taxon>Arundo</taxon>
    </lineage>
</organism>
<sequence>MKGIQESNGGHNGGLQDECSNRTHEQRGRQGNPGSPKDITMGNKYTNKINSDVTSSLEDEGMSKRYEHNSSFGVQGVNKKYKNYAKEDNNDTLEVESITKRCEQENIKDSCGKLLHSNSENGNTSAKNESSVNERTNSSSYVSSEAEVDEIQSSTGKNGDSSFFAGFLKKGLKDLSLFSQSVDCAKVSINGHPISERALRKAEKKAGPVGPGSYWYDYRAGFWGIFGRECSGIIPPFIKEFKYQMPKNCAGGNTGVFVNGRELHQKDFDLLVGRGLPHISGKSYSVEISGNVIDDTTGKKLHGLGKLAPTIERMKRGFGMHMPEETS</sequence>